<gene>
    <name evidence="1" type="ORF">EVJ58_g9774</name>
</gene>
<name>A0A4Y9XUN6_9APHY</name>
<dbReference type="Proteomes" id="UP000298390">
    <property type="component" value="Unassembled WGS sequence"/>
</dbReference>
<accession>A0A4Y9XUN6</accession>
<proteinExistence type="predicted"/>
<reference evidence="1 2" key="1">
    <citation type="submission" date="2019-01" db="EMBL/GenBank/DDBJ databases">
        <title>Genome sequencing of the rare red list fungi Fomitopsis rosea.</title>
        <authorList>
            <person name="Buettner E."/>
            <person name="Kellner H."/>
        </authorList>
    </citation>
    <scope>NUCLEOTIDE SEQUENCE [LARGE SCALE GENOMIC DNA]</scope>
    <source>
        <strain evidence="1 2">DSM 105464</strain>
    </source>
</reference>
<sequence>MAPSPAAFPKLTNRNYQQWRLDMEARLRTLAALRIVKGSETRPSFTPPLDASERRDLRDFENRRDLAAGEIWGCVEREQQTYLEAIRDDPEAMWVKLESVHMQKRPGTRFNTYNALLSLSKAEDESLSTL</sequence>
<protein>
    <recommendedName>
        <fullName evidence="3">DUF4219 domain-containing protein</fullName>
    </recommendedName>
</protein>
<evidence type="ECO:0000313" key="2">
    <source>
        <dbReference type="Proteomes" id="UP000298390"/>
    </source>
</evidence>
<evidence type="ECO:0000313" key="1">
    <source>
        <dbReference type="EMBL" id="TFY52861.1"/>
    </source>
</evidence>
<evidence type="ECO:0008006" key="3">
    <source>
        <dbReference type="Google" id="ProtNLM"/>
    </source>
</evidence>
<comment type="caution">
    <text evidence="1">The sequence shown here is derived from an EMBL/GenBank/DDBJ whole genome shotgun (WGS) entry which is preliminary data.</text>
</comment>
<dbReference type="STRING" id="34475.A0A4Y9XUN6"/>
<dbReference type="EMBL" id="SEKV01000909">
    <property type="protein sequence ID" value="TFY52861.1"/>
    <property type="molecule type" value="Genomic_DNA"/>
</dbReference>
<organism evidence="1 2">
    <name type="scientific">Rhodofomes roseus</name>
    <dbReference type="NCBI Taxonomy" id="34475"/>
    <lineage>
        <taxon>Eukaryota</taxon>
        <taxon>Fungi</taxon>
        <taxon>Dikarya</taxon>
        <taxon>Basidiomycota</taxon>
        <taxon>Agaricomycotina</taxon>
        <taxon>Agaricomycetes</taxon>
        <taxon>Polyporales</taxon>
        <taxon>Rhodofomes</taxon>
    </lineage>
</organism>
<dbReference type="AlphaFoldDB" id="A0A4Y9XUN6"/>